<name>A0ABQ9GP04_9NEOP</name>
<dbReference type="Proteomes" id="UP001159363">
    <property type="component" value="Chromosome 9"/>
</dbReference>
<accession>A0ABQ9GP04</accession>
<evidence type="ECO:0000313" key="3">
    <source>
        <dbReference type="Proteomes" id="UP001159363"/>
    </source>
</evidence>
<reference evidence="2 3" key="1">
    <citation type="submission" date="2023-02" db="EMBL/GenBank/DDBJ databases">
        <title>LHISI_Scaffold_Assembly.</title>
        <authorList>
            <person name="Stuart O.P."/>
            <person name="Cleave R."/>
            <person name="Magrath M.J.L."/>
            <person name="Mikheyev A.S."/>
        </authorList>
    </citation>
    <scope>NUCLEOTIDE SEQUENCE [LARGE SCALE GENOMIC DNA]</scope>
    <source>
        <strain evidence="2">Daus_M_001</strain>
        <tissue evidence="2">Leg muscle</tissue>
    </source>
</reference>
<organism evidence="2 3">
    <name type="scientific">Dryococelus australis</name>
    <dbReference type="NCBI Taxonomy" id="614101"/>
    <lineage>
        <taxon>Eukaryota</taxon>
        <taxon>Metazoa</taxon>
        <taxon>Ecdysozoa</taxon>
        <taxon>Arthropoda</taxon>
        <taxon>Hexapoda</taxon>
        <taxon>Insecta</taxon>
        <taxon>Pterygota</taxon>
        <taxon>Neoptera</taxon>
        <taxon>Polyneoptera</taxon>
        <taxon>Phasmatodea</taxon>
        <taxon>Verophasmatodea</taxon>
        <taxon>Anareolatae</taxon>
        <taxon>Phasmatidae</taxon>
        <taxon>Eurycanthinae</taxon>
        <taxon>Dryococelus</taxon>
    </lineage>
</organism>
<dbReference type="EMBL" id="JARBHB010000010">
    <property type="protein sequence ID" value="KAJ8873762.1"/>
    <property type="molecule type" value="Genomic_DNA"/>
</dbReference>
<keyword evidence="3" id="KW-1185">Reference proteome</keyword>
<evidence type="ECO:0000313" key="2">
    <source>
        <dbReference type="EMBL" id="KAJ8873762.1"/>
    </source>
</evidence>
<feature type="region of interest" description="Disordered" evidence="1">
    <location>
        <begin position="869"/>
        <end position="892"/>
    </location>
</feature>
<evidence type="ECO:0000256" key="1">
    <source>
        <dbReference type="SAM" id="MobiDB-lite"/>
    </source>
</evidence>
<protein>
    <submittedName>
        <fullName evidence="2">Uncharacterized protein</fullName>
    </submittedName>
</protein>
<feature type="region of interest" description="Disordered" evidence="1">
    <location>
        <begin position="450"/>
        <end position="471"/>
    </location>
</feature>
<feature type="compositionally biased region" description="Basic and acidic residues" evidence="1">
    <location>
        <begin position="454"/>
        <end position="471"/>
    </location>
</feature>
<proteinExistence type="predicted"/>
<sequence length="892" mass="98779">MFATHTSLYSMSAVSSPSSCTVLPSRPTSFQVPIAYRDYIQHTAEDPPEHILIITRAKLLSKNHRLQKDNLPGNSASRNKDSVNDGNHVLERESECPLQRTLQSKNETLYTTITPTTTITTTISPFQSPTPLLPIRPWPPQLLLSVLPPARGKTFNFAIIGVNRGTNFRVYLKHPLFVLNSQRETLGVECTQRSWKTVARANKTTNTRPRRRQGVGPVLALNYTNLLPPKPSAVNSVSLGLHEWGLGRGDGRREENDEGRRDGADVLFVFITTWRLGRSPGPSYELFGKHPPQFCSPTPIPETCEIRVIICIASSVDYRLSGHAWTTLNQLKATNERTIMPNQVKRKHEYFTFGTWVNLPLSARKILTAFSVSDACLLADYKVTYCYESPVGAPRAGEIRDRGIQFGIAAPNLSSTFEIQLHHLIVKWINEYVTLSEDCKASRSHARAMNAKSKYRDSIQLKRDTQKEPSDTHKTLYDRVKCCWERKINIKAPSASRRRIHAKQTAVSPTEQNPFFKIPFSRTLLTLAFRSISVECFEILASSLNVPRGVSNLREGHGQDYLSAALCSAAGATVAERVACSPQSPFGSLRIFACGKIVPDDAVGVGGFSRESRPQSPSSALKTSILAHSGHGALYACGSLALIAPVLLGLNCEPVISENAKLNFHSVKSASIIGVNITRGEKCPRNADHAISCLKNIRLCILTTVSSVYGMVRILPGRSVAAQPQTAHDFLDAHKTANGVDAKYRLFLSVTCRRMIKLGHIPFDGTAVDVTVKQANQISESRKQLKPGRATLLLSHRVQKYLRVSKQRNKEVRTLSAAARSGLFCTSESLEKASCGPLSRRSKPNNQFGTYSYRQLSATCSDAPWRGMYGPTNPDIKEKLRKFPTKPATPER</sequence>
<feature type="region of interest" description="Disordered" evidence="1">
    <location>
        <begin position="67"/>
        <end position="96"/>
    </location>
</feature>
<comment type="caution">
    <text evidence="2">The sequence shown here is derived from an EMBL/GenBank/DDBJ whole genome shotgun (WGS) entry which is preliminary data.</text>
</comment>
<gene>
    <name evidence="2" type="ORF">PR048_024596</name>
</gene>
<feature type="compositionally biased region" description="Basic and acidic residues" evidence="1">
    <location>
        <begin position="78"/>
        <end position="95"/>
    </location>
</feature>